<keyword evidence="2 3" id="KW-0040">ANK repeat</keyword>
<dbReference type="PANTHER" id="PTHR24180">
    <property type="entry name" value="CYCLIN-DEPENDENT KINASE INHIBITOR 2C-RELATED"/>
    <property type="match status" value="1"/>
</dbReference>
<dbReference type="Pfam" id="PF12796">
    <property type="entry name" value="Ank_2"/>
    <property type="match status" value="1"/>
</dbReference>
<protein>
    <submittedName>
        <fullName evidence="5">Ankyrin repeat-containing protein</fullName>
    </submittedName>
</protein>
<dbReference type="InterPro" id="IPR051637">
    <property type="entry name" value="Ank_repeat_dom-contain_49"/>
</dbReference>
<organismHost>
    <name type="scientific">Homo sapiens</name>
    <name type="common">Human</name>
    <dbReference type="NCBI Taxonomy" id="9606"/>
</organismHost>
<feature type="repeat" description="ANK" evidence="3">
    <location>
        <begin position="230"/>
        <end position="262"/>
    </location>
</feature>
<evidence type="ECO:0000313" key="5">
    <source>
        <dbReference type="EMBL" id="ADZ29133.1"/>
    </source>
</evidence>
<feature type="domain" description="PRANC" evidence="4">
    <location>
        <begin position="358"/>
        <end position="443"/>
    </location>
</feature>
<dbReference type="PANTHER" id="PTHR24180:SF45">
    <property type="entry name" value="POLY [ADP-RIBOSE] POLYMERASE TANKYRASE"/>
    <property type="match status" value="1"/>
</dbReference>
<evidence type="ECO:0000313" key="6">
    <source>
        <dbReference type="Proteomes" id="UP000113999"/>
    </source>
</evidence>
<reference evidence="5 6" key="1">
    <citation type="journal article" date="2011" name="PLoS ONE">
        <title>Chasing Jenner's Vaccine: Revisiting Cowpox Virus Classification.</title>
        <authorList>
            <person name="Carroll D.S."/>
            <person name="Emerson G.L."/>
            <person name="Li Y."/>
            <person name="Sammons S."/>
            <person name="Olson V."/>
            <person name="Frace M."/>
            <person name="Nakazawa Y."/>
            <person name="Czerny C.P."/>
            <person name="Tryland M."/>
            <person name="Kolodziejek J."/>
            <person name="Nowotny N."/>
            <person name="Olsen-Rasmussen M."/>
            <person name="Khristova M."/>
            <person name="Govil D."/>
            <person name="Karem K."/>
            <person name="Damon I.K."/>
            <person name="Meyer H."/>
        </authorList>
    </citation>
    <scope>NUCLEOTIDE SEQUENCE [LARGE SCALE GENOMIC DNA]</scope>
    <source>
        <strain evidence="5">Finland_2000_MAN</strain>
    </source>
</reference>
<organismHost>
    <name type="scientific">Felis catus</name>
    <name type="common">Cat</name>
    <name type="synonym">Felis silvestris catus</name>
    <dbReference type="NCBI Taxonomy" id="9685"/>
</organismHost>
<keyword evidence="1" id="KW-0677">Repeat</keyword>
<dbReference type="InterPro" id="IPR036770">
    <property type="entry name" value="Ankyrin_rpt-contain_sf"/>
</dbReference>
<dbReference type="PROSITE" id="PS50297">
    <property type="entry name" value="ANK_REP_REGION"/>
    <property type="match status" value="1"/>
</dbReference>
<accession>G0XT71</accession>
<name>G0XT71_COWPX</name>
<proteinExistence type="predicted"/>
<dbReference type="InterPro" id="IPR002110">
    <property type="entry name" value="Ankyrin_rpt"/>
</dbReference>
<dbReference type="PROSITE" id="PS50088">
    <property type="entry name" value="ANK_REPEAT"/>
    <property type="match status" value="1"/>
</dbReference>
<organismHost>
    <name type="scientific">Loxodonta africana</name>
    <name type="common">African elephant</name>
    <dbReference type="NCBI Taxonomy" id="9785"/>
</organismHost>
<dbReference type="EMBL" id="HQ420893">
    <property type="protein sequence ID" value="ADZ29133.1"/>
    <property type="molecule type" value="Genomic_DNA"/>
</dbReference>
<organismHost>
    <name type="scientific">Apodemus sylvaticus</name>
    <name type="common">European woodmouse</name>
    <dbReference type="NCBI Taxonomy" id="10129"/>
</organismHost>
<sequence>MANKTVRFATMESADFMAVDEQFHDDLDIWSLSLVDDYVKHGLGVDCYVLEPVVDRKIFDRFLLEPICDPVDVLYDYFRIHRDNIDQYIVDRLFAYITYKDIISALVSKNYMEDIFSMIIKNCNSVQDLLLCYLSNAYVEIDIVDFMVDHGAVIYKIECLNAYFRGMCKKESSVVEFILNCGIPDENDVKLDLYKIIQYTRGFLVDEPTVLEICKLCIPYIEDINQLDAGGRTLLYRAIYAGYIDLVSWLLENGANVNAVMSDGYTCLDVAVDRGSVIARREAHLKILEILLREPLSIDCIKLAILNNTIENHDVIKLCIKYFMMVDYSLCNVYASSLFDYIIDCKQELEYIRQMKIHNTTMYELIYNRDKNKHASHILHRYSKHPVLTQCITKGFKIYTEVNEHVTKALNRRALIDEIINNVSTDDNLLSKLPLEIRDLIVSQAII</sequence>
<evidence type="ECO:0000259" key="4">
    <source>
        <dbReference type="Pfam" id="PF09372"/>
    </source>
</evidence>
<organismHost>
    <name type="scientific">Bos taurus</name>
    <name type="common">Bovine</name>
    <dbReference type="NCBI Taxonomy" id="9913"/>
</organismHost>
<evidence type="ECO:0000256" key="3">
    <source>
        <dbReference type="PROSITE-ProRule" id="PRU00023"/>
    </source>
</evidence>
<gene>
    <name evidence="5" type="ORF">CPXV_FIN2000_MAN_016</name>
</gene>
<dbReference type="InterPro" id="IPR018272">
    <property type="entry name" value="PRANC_domain"/>
</dbReference>
<organismHost>
    <name type="scientific">Myodes glareolus</name>
    <name type="common">Bank vole</name>
    <name type="synonym">Clethrionomys glareolus</name>
    <dbReference type="NCBI Taxonomy" id="447135"/>
</organismHost>
<evidence type="ECO:0000256" key="2">
    <source>
        <dbReference type="ARBA" id="ARBA00023043"/>
    </source>
</evidence>
<organismHost>
    <name type="scientific">Microtus agrestis</name>
    <name type="common">Short-tailed field vole</name>
    <dbReference type="NCBI Taxonomy" id="29092"/>
</organismHost>
<dbReference type="SUPFAM" id="SSF48403">
    <property type="entry name" value="Ankyrin repeat"/>
    <property type="match status" value="1"/>
</dbReference>
<dbReference type="SMART" id="SM00248">
    <property type="entry name" value="ANK"/>
    <property type="match status" value="3"/>
</dbReference>
<organism evidence="5 6">
    <name type="scientific">Cowpox virus</name>
    <name type="common">CPV</name>
    <dbReference type="NCBI Taxonomy" id="10243"/>
    <lineage>
        <taxon>Viruses</taxon>
        <taxon>Varidnaviria</taxon>
        <taxon>Bamfordvirae</taxon>
        <taxon>Nucleocytoviricota</taxon>
        <taxon>Pokkesviricetes</taxon>
        <taxon>Chitovirales</taxon>
        <taxon>Poxviridae</taxon>
        <taxon>Chordopoxvirinae</taxon>
        <taxon>Orthopoxvirus</taxon>
        <taxon>Orthopoxvirus cowpox</taxon>
    </lineage>
</organism>
<dbReference type="Pfam" id="PF09372">
    <property type="entry name" value="PRANC"/>
    <property type="match status" value="1"/>
</dbReference>
<evidence type="ECO:0000256" key="1">
    <source>
        <dbReference type="ARBA" id="ARBA00022737"/>
    </source>
</evidence>
<organismHost>
    <name type="scientific">Mus musculus</name>
    <name type="common">Mouse</name>
    <dbReference type="NCBI Taxonomy" id="10090"/>
</organismHost>
<dbReference type="Gene3D" id="1.25.40.20">
    <property type="entry name" value="Ankyrin repeat-containing domain"/>
    <property type="match status" value="1"/>
</dbReference>
<dbReference type="Proteomes" id="UP000113999">
    <property type="component" value="Segment"/>
</dbReference>